<dbReference type="AlphaFoldDB" id="A0A097EGA1"/>
<name>A0A097EGA1_9SPHN</name>
<evidence type="ECO:0000313" key="2">
    <source>
        <dbReference type="Proteomes" id="UP000033200"/>
    </source>
</evidence>
<accession>A0A097EGA1</accession>
<dbReference type="EMBL" id="CP009571">
    <property type="protein sequence ID" value="AIT06595.1"/>
    <property type="molecule type" value="Genomic_DNA"/>
</dbReference>
<sequence length="124" mass="13272">MAAGAVMTVPSTVIARAARCWRAARDRREPVQQRLHALLAPLGYDMLAPVIDSVMTLGEACLGRPLCRGCPFGPDGDEALLCRLIADPGRLHRLAPCMTARRDPTARAIFAGALASTVVMMEMA</sequence>
<evidence type="ECO:0000313" key="1">
    <source>
        <dbReference type="EMBL" id="AIT06595.1"/>
    </source>
</evidence>
<organism evidence="1 2">
    <name type="scientific">Sphingomonas taxi</name>
    <dbReference type="NCBI Taxonomy" id="1549858"/>
    <lineage>
        <taxon>Bacteria</taxon>
        <taxon>Pseudomonadati</taxon>
        <taxon>Pseudomonadota</taxon>
        <taxon>Alphaproteobacteria</taxon>
        <taxon>Sphingomonadales</taxon>
        <taxon>Sphingomonadaceae</taxon>
        <taxon>Sphingomonas</taxon>
    </lineage>
</organism>
<keyword evidence="2" id="KW-1185">Reference proteome</keyword>
<dbReference type="HOGENOM" id="CLU_2002454_0_0_5"/>
<proteinExistence type="predicted"/>
<dbReference type="STRING" id="1549858.MC45_09680"/>
<protein>
    <submittedName>
        <fullName evidence="1">Uncharacterized protein</fullName>
    </submittedName>
</protein>
<gene>
    <name evidence="1" type="ORF">MC45_09680</name>
</gene>
<reference evidence="1 2" key="1">
    <citation type="submission" date="2014-09" db="EMBL/GenBank/DDBJ databases">
        <title>Using Illumina technology Improving SMRT sequencing Genome Assembly by RASTools.</title>
        <authorList>
            <person name="Zhou Y."/>
            <person name="Ma T."/>
            <person name="Liu T."/>
        </authorList>
    </citation>
    <scope>NUCLEOTIDE SEQUENCE [LARGE SCALE GENOMIC DNA]</scope>
    <source>
        <strain evidence="1 2">ATCC 55669</strain>
    </source>
</reference>
<dbReference type="Proteomes" id="UP000033200">
    <property type="component" value="Chromosome"/>
</dbReference>
<dbReference type="eggNOG" id="ENOG5030KSS">
    <property type="taxonomic scope" value="Bacteria"/>
</dbReference>
<dbReference type="KEGG" id="stax:MC45_09680"/>